<keyword evidence="2" id="KW-1185">Reference proteome</keyword>
<sequence length="54" mass="6306">MQFFEYPFRADRGVVAEGKQFEFRPTLRLGCCRYRAPVDIRSLGSGIFKLDMDD</sequence>
<accession>A0A7W9YAX8</accession>
<comment type="caution">
    <text evidence="1">The sequence shown here is derived from an EMBL/GenBank/DDBJ whole genome shotgun (WGS) entry which is preliminary data.</text>
</comment>
<proteinExistence type="predicted"/>
<organism evidence="1 2">
    <name type="scientific">Rhizobium wenxiniae</name>
    <dbReference type="NCBI Taxonomy" id="1737357"/>
    <lineage>
        <taxon>Bacteria</taxon>
        <taxon>Pseudomonadati</taxon>
        <taxon>Pseudomonadota</taxon>
        <taxon>Alphaproteobacteria</taxon>
        <taxon>Hyphomicrobiales</taxon>
        <taxon>Rhizobiaceae</taxon>
        <taxon>Rhizobium/Agrobacterium group</taxon>
        <taxon>Rhizobium</taxon>
    </lineage>
</organism>
<name>A0A7W9YAX8_9HYPH</name>
<dbReference type="RefSeq" id="WP_210319701.1">
    <property type="nucleotide sequence ID" value="NZ_BMHW01000009.1"/>
</dbReference>
<dbReference type="Proteomes" id="UP000547879">
    <property type="component" value="Unassembled WGS sequence"/>
</dbReference>
<evidence type="ECO:0000313" key="2">
    <source>
        <dbReference type="Proteomes" id="UP000547879"/>
    </source>
</evidence>
<protein>
    <submittedName>
        <fullName evidence="1">Uncharacterized protein</fullName>
    </submittedName>
</protein>
<evidence type="ECO:0000313" key="1">
    <source>
        <dbReference type="EMBL" id="MBB6165112.1"/>
    </source>
</evidence>
<gene>
    <name evidence="1" type="ORF">HNQ72_004958</name>
</gene>
<dbReference type="EMBL" id="JACHEG010000008">
    <property type="protein sequence ID" value="MBB6165112.1"/>
    <property type="molecule type" value="Genomic_DNA"/>
</dbReference>
<reference evidence="1 2" key="1">
    <citation type="submission" date="2020-08" db="EMBL/GenBank/DDBJ databases">
        <title>Genomic Encyclopedia of Type Strains, Phase IV (KMG-IV): sequencing the most valuable type-strain genomes for metagenomic binning, comparative biology and taxonomic classification.</title>
        <authorList>
            <person name="Goeker M."/>
        </authorList>
    </citation>
    <scope>NUCLEOTIDE SEQUENCE [LARGE SCALE GENOMIC DNA]</scope>
    <source>
        <strain evidence="1 2">DSM 100734</strain>
    </source>
</reference>
<dbReference type="AlphaFoldDB" id="A0A7W9YAX8"/>